<dbReference type="Gene3D" id="1.10.533.10">
    <property type="entry name" value="Death Domain, Fas"/>
    <property type="match status" value="1"/>
</dbReference>
<dbReference type="CDD" id="cd01671">
    <property type="entry name" value="CARD"/>
    <property type="match status" value="1"/>
</dbReference>
<feature type="non-terminal residue" evidence="2">
    <location>
        <position position="73"/>
    </location>
</feature>
<dbReference type="SUPFAM" id="SSF47986">
    <property type="entry name" value="DEATH domain"/>
    <property type="match status" value="1"/>
</dbReference>
<dbReference type="InterPro" id="IPR001315">
    <property type="entry name" value="CARD"/>
</dbReference>
<reference evidence="3" key="3">
    <citation type="submission" date="2015-06" db="UniProtKB">
        <authorList>
            <consortium name="EnsemblMetazoa"/>
        </authorList>
    </citation>
    <scope>IDENTIFICATION</scope>
</reference>
<dbReference type="PANTHER" id="PTHR15034:SF5">
    <property type="entry name" value="DEATH DOMAIN-CONTAINING PROTEIN CRADD"/>
    <property type="match status" value="1"/>
</dbReference>
<dbReference type="Pfam" id="PF00619">
    <property type="entry name" value="CARD"/>
    <property type="match status" value="1"/>
</dbReference>
<name>R7T830_CAPTE</name>
<dbReference type="GO" id="GO:0042981">
    <property type="term" value="P:regulation of apoptotic process"/>
    <property type="evidence" value="ECO:0007669"/>
    <property type="project" value="InterPro"/>
</dbReference>
<proteinExistence type="predicted"/>
<dbReference type="GO" id="GO:0002020">
    <property type="term" value="F:protease binding"/>
    <property type="evidence" value="ECO:0007669"/>
    <property type="project" value="InterPro"/>
</dbReference>
<dbReference type="AlphaFoldDB" id="R7T830"/>
<sequence>LRQNLVKLTADLDPKDIYDQLIEGGVFTFEDKERIDLEVTRAEKARELISVLCRKGPRAFGVFRDALKPKYPH</sequence>
<protein>
    <recommendedName>
        <fullName evidence="1">CARD domain-containing protein</fullName>
    </recommendedName>
</protein>
<reference evidence="2 4" key="2">
    <citation type="journal article" date="2013" name="Nature">
        <title>Insights into bilaterian evolution from three spiralian genomes.</title>
        <authorList>
            <person name="Simakov O."/>
            <person name="Marletaz F."/>
            <person name="Cho S.J."/>
            <person name="Edsinger-Gonzales E."/>
            <person name="Havlak P."/>
            <person name="Hellsten U."/>
            <person name="Kuo D.H."/>
            <person name="Larsson T."/>
            <person name="Lv J."/>
            <person name="Arendt D."/>
            <person name="Savage R."/>
            <person name="Osoegawa K."/>
            <person name="de Jong P."/>
            <person name="Grimwood J."/>
            <person name="Chapman J.A."/>
            <person name="Shapiro H."/>
            <person name="Aerts A."/>
            <person name="Otillar R.P."/>
            <person name="Terry A.Y."/>
            <person name="Boore J.L."/>
            <person name="Grigoriev I.V."/>
            <person name="Lindberg D.R."/>
            <person name="Seaver E.C."/>
            <person name="Weisblat D.A."/>
            <person name="Putnam N.H."/>
            <person name="Rokhsar D.S."/>
        </authorList>
    </citation>
    <scope>NUCLEOTIDE SEQUENCE</scope>
    <source>
        <strain evidence="2 4">I ESC-2004</strain>
    </source>
</reference>
<evidence type="ECO:0000259" key="1">
    <source>
        <dbReference type="PROSITE" id="PS50209"/>
    </source>
</evidence>
<dbReference type="PROSITE" id="PS50209">
    <property type="entry name" value="CARD"/>
    <property type="match status" value="1"/>
</dbReference>
<evidence type="ECO:0000313" key="2">
    <source>
        <dbReference type="EMBL" id="ELT89819.1"/>
    </source>
</evidence>
<feature type="domain" description="CARD" evidence="1">
    <location>
        <begin position="1"/>
        <end position="73"/>
    </location>
</feature>
<keyword evidence="4" id="KW-1185">Reference proteome</keyword>
<dbReference type="Proteomes" id="UP000014760">
    <property type="component" value="Unassembled WGS sequence"/>
</dbReference>
<dbReference type="InterPro" id="IPR011029">
    <property type="entry name" value="DEATH-like_dom_sf"/>
</dbReference>
<gene>
    <name evidence="2" type="ORF">CAPTEDRAFT_78894</name>
</gene>
<dbReference type="InterPro" id="IPR037939">
    <property type="entry name" value="CRADD"/>
</dbReference>
<dbReference type="HOGENOM" id="CLU_174928_0_0_1"/>
<feature type="non-terminal residue" evidence="2">
    <location>
        <position position="1"/>
    </location>
</feature>
<dbReference type="GO" id="GO:0070513">
    <property type="term" value="F:death domain binding"/>
    <property type="evidence" value="ECO:0007669"/>
    <property type="project" value="InterPro"/>
</dbReference>
<dbReference type="EnsemblMetazoa" id="CapteT78894">
    <property type="protein sequence ID" value="CapteP78894"/>
    <property type="gene ID" value="CapteG78894"/>
</dbReference>
<dbReference type="PANTHER" id="PTHR15034">
    <property type="entry name" value="DEATH DOMAIN-CONTAINING PROTEIN CRADD"/>
    <property type="match status" value="1"/>
</dbReference>
<organism evidence="2">
    <name type="scientific">Capitella teleta</name>
    <name type="common">Polychaete worm</name>
    <dbReference type="NCBI Taxonomy" id="283909"/>
    <lineage>
        <taxon>Eukaryota</taxon>
        <taxon>Metazoa</taxon>
        <taxon>Spiralia</taxon>
        <taxon>Lophotrochozoa</taxon>
        <taxon>Annelida</taxon>
        <taxon>Polychaeta</taxon>
        <taxon>Sedentaria</taxon>
        <taxon>Scolecida</taxon>
        <taxon>Capitellidae</taxon>
        <taxon>Capitella</taxon>
    </lineage>
</organism>
<evidence type="ECO:0000313" key="4">
    <source>
        <dbReference type="Proteomes" id="UP000014760"/>
    </source>
</evidence>
<evidence type="ECO:0000313" key="3">
    <source>
        <dbReference type="EnsemblMetazoa" id="CapteP78894"/>
    </source>
</evidence>
<accession>R7T830</accession>
<reference evidence="4" key="1">
    <citation type="submission" date="2012-12" db="EMBL/GenBank/DDBJ databases">
        <authorList>
            <person name="Hellsten U."/>
            <person name="Grimwood J."/>
            <person name="Chapman J.A."/>
            <person name="Shapiro H."/>
            <person name="Aerts A."/>
            <person name="Otillar R.P."/>
            <person name="Terry A.Y."/>
            <person name="Boore J.L."/>
            <person name="Simakov O."/>
            <person name="Marletaz F."/>
            <person name="Cho S.-J."/>
            <person name="Edsinger-Gonzales E."/>
            <person name="Havlak P."/>
            <person name="Kuo D.-H."/>
            <person name="Larsson T."/>
            <person name="Lv J."/>
            <person name="Arendt D."/>
            <person name="Savage R."/>
            <person name="Osoegawa K."/>
            <person name="de Jong P."/>
            <person name="Lindberg D.R."/>
            <person name="Seaver E.C."/>
            <person name="Weisblat D.A."/>
            <person name="Putnam N.H."/>
            <person name="Grigoriev I.V."/>
            <person name="Rokhsar D.S."/>
        </authorList>
    </citation>
    <scope>NUCLEOTIDE SEQUENCE</scope>
    <source>
        <strain evidence="4">I ESC-2004</strain>
    </source>
</reference>
<dbReference type="EMBL" id="KB311158">
    <property type="protein sequence ID" value="ELT89819.1"/>
    <property type="molecule type" value="Genomic_DNA"/>
</dbReference>
<dbReference type="OrthoDB" id="5984934at2759"/>
<dbReference type="EMBL" id="AMQN01014674">
    <property type="status" value="NOT_ANNOTATED_CDS"/>
    <property type="molecule type" value="Genomic_DNA"/>
</dbReference>